<evidence type="ECO:0000259" key="2">
    <source>
        <dbReference type="Pfam" id="PF00075"/>
    </source>
</evidence>
<dbReference type="SUPFAM" id="SSF53098">
    <property type="entry name" value="Ribonuclease H-like"/>
    <property type="match status" value="1"/>
</dbReference>
<dbReference type="OrthoDB" id="3794554at2759"/>
<name>A0A2V1DYK3_9PLEO</name>
<feature type="domain" description="RNase H type-1" evidence="2">
    <location>
        <begin position="86"/>
        <end position="126"/>
    </location>
</feature>
<sequence length="257" mass="29099">MEPIPPFITPPWRQGPEIRINKDAETARRWHDKENATNRNISIYIDSSRIDSRIGAAAVCPPSSTSAAAIWSIAKAEGRTGAYILEEIARQVQDLQDKGRPVQVRWVPAHVGIPGNEAADRAAKAATGWGEDGTRDNPPRHPLSCTHSGQRYEGNVKRRQRYRGGRDGEEKPRAERPSRTRQHPQRRYSSYTKTLRRGKAPCSYSFLYSRNVPVAHVLHCRKHKDLRTILNKPRLATKAIKFIVQTQILGQFRITDA</sequence>
<dbReference type="InterPro" id="IPR036397">
    <property type="entry name" value="RNaseH_sf"/>
</dbReference>
<evidence type="ECO:0000313" key="4">
    <source>
        <dbReference type="Proteomes" id="UP000244855"/>
    </source>
</evidence>
<gene>
    <name evidence="3" type="ORF">DM02DRAFT_670096</name>
</gene>
<dbReference type="Pfam" id="PF00075">
    <property type="entry name" value="RNase_H"/>
    <property type="match status" value="1"/>
</dbReference>
<dbReference type="InterPro" id="IPR012337">
    <property type="entry name" value="RNaseH-like_sf"/>
</dbReference>
<protein>
    <recommendedName>
        <fullName evidence="2">RNase H type-1 domain-containing protein</fullName>
    </recommendedName>
</protein>
<keyword evidence="4" id="KW-1185">Reference proteome</keyword>
<evidence type="ECO:0000256" key="1">
    <source>
        <dbReference type="SAM" id="MobiDB-lite"/>
    </source>
</evidence>
<dbReference type="GO" id="GO:0004523">
    <property type="term" value="F:RNA-DNA hybrid ribonuclease activity"/>
    <property type="evidence" value="ECO:0007669"/>
    <property type="project" value="InterPro"/>
</dbReference>
<accession>A0A2V1DYK3</accession>
<organism evidence="3 4">
    <name type="scientific">Periconia macrospinosa</name>
    <dbReference type="NCBI Taxonomy" id="97972"/>
    <lineage>
        <taxon>Eukaryota</taxon>
        <taxon>Fungi</taxon>
        <taxon>Dikarya</taxon>
        <taxon>Ascomycota</taxon>
        <taxon>Pezizomycotina</taxon>
        <taxon>Dothideomycetes</taxon>
        <taxon>Pleosporomycetidae</taxon>
        <taxon>Pleosporales</taxon>
        <taxon>Massarineae</taxon>
        <taxon>Periconiaceae</taxon>
        <taxon>Periconia</taxon>
    </lineage>
</organism>
<dbReference type="EMBL" id="KZ805336">
    <property type="protein sequence ID" value="PVI02972.1"/>
    <property type="molecule type" value="Genomic_DNA"/>
</dbReference>
<dbReference type="InterPro" id="IPR002156">
    <property type="entry name" value="RNaseH_domain"/>
</dbReference>
<dbReference type="AlphaFoldDB" id="A0A2V1DYK3"/>
<dbReference type="STRING" id="97972.A0A2V1DYK3"/>
<dbReference type="GO" id="GO:0003676">
    <property type="term" value="F:nucleic acid binding"/>
    <property type="evidence" value="ECO:0007669"/>
    <property type="project" value="InterPro"/>
</dbReference>
<evidence type="ECO:0000313" key="3">
    <source>
        <dbReference type="EMBL" id="PVI02972.1"/>
    </source>
</evidence>
<reference evidence="3 4" key="1">
    <citation type="journal article" date="2018" name="Sci. Rep.">
        <title>Comparative genomics provides insights into the lifestyle and reveals functional heterogeneity of dark septate endophytic fungi.</title>
        <authorList>
            <person name="Knapp D.G."/>
            <person name="Nemeth J.B."/>
            <person name="Barry K."/>
            <person name="Hainaut M."/>
            <person name="Henrissat B."/>
            <person name="Johnson J."/>
            <person name="Kuo A."/>
            <person name="Lim J.H.P."/>
            <person name="Lipzen A."/>
            <person name="Nolan M."/>
            <person name="Ohm R.A."/>
            <person name="Tamas L."/>
            <person name="Grigoriev I.V."/>
            <person name="Spatafora J.W."/>
            <person name="Nagy L.G."/>
            <person name="Kovacs G.M."/>
        </authorList>
    </citation>
    <scope>NUCLEOTIDE SEQUENCE [LARGE SCALE GENOMIC DNA]</scope>
    <source>
        <strain evidence="3 4">DSE2036</strain>
    </source>
</reference>
<feature type="compositionally biased region" description="Basic and acidic residues" evidence="1">
    <location>
        <begin position="164"/>
        <end position="178"/>
    </location>
</feature>
<dbReference type="Gene3D" id="3.30.420.10">
    <property type="entry name" value="Ribonuclease H-like superfamily/Ribonuclease H"/>
    <property type="match status" value="1"/>
</dbReference>
<dbReference type="Proteomes" id="UP000244855">
    <property type="component" value="Unassembled WGS sequence"/>
</dbReference>
<proteinExistence type="predicted"/>
<feature type="region of interest" description="Disordered" evidence="1">
    <location>
        <begin position="115"/>
        <end position="194"/>
    </location>
</feature>